<reference evidence="4" key="1">
    <citation type="journal article" date="2014" name="Front. Microbiol.">
        <title>High frequency of phylogenetically diverse reductive dehalogenase-homologous genes in deep subseafloor sedimentary metagenomes.</title>
        <authorList>
            <person name="Kawai M."/>
            <person name="Futagami T."/>
            <person name="Toyoda A."/>
            <person name="Takaki Y."/>
            <person name="Nishi S."/>
            <person name="Hori S."/>
            <person name="Arai W."/>
            <person name="Tsubouchi T."/>
            <person name="Morono Y."/>
            <person name="Uchiyama I."/>
            <person name="Ito T."/>
            <person name="Fujiyama A."/>
            <person name="Inagaki F."/>
            <person name="Takami H."/>
        </authorList>
    </citation>
    <scope>NUCLEOTIDE SEQUENCE</scope>
    <source>
        <strain evidence="4">Expedition CK06-06</strain>
    </source>
</reference>
<dbReference type="PROSITE" id="PS51819">
    <property type="entry name" value="VOC"/>
    <property type="match status" value="1"/>
</dbReference>
<evidence type="ECO:0000256" key="1">
    <source>
        <dbReference type="ARBA" id="ARBA00009308"/>
    </source>
</evidence>
<feature type="domain" description="VOC" evidence="3">
    <location>
        <begin position="4"/>
        <end position="130"/>
    </location>
</feature>
<protein>
    <recommendedName>
        <fullName evidence="3">VOC domain-containing protein</fullName>
    </recommendedName>
</protein>
<dbReference type="Pfam" id="PF13669">
    <property type="entry name" value="Glyoxalase_4"/>
    <property type="match status" value="1"/>
</dbReference>
<dbReference type="PANTHER" id="PTHR43048:SF3">
    <property type="entry name" value="METHYLMALONYL-COA EPIMERASE, MITOCHONDRIAL"/>
    <property type="match status" value="1"/>
</dbReference>
<dbReference type="AlphaFoldDB" id="X1J3L9"/>
<dbReference type="Gene3D" id="3.10.180.10">
    <property type="entry name" value="2,3-Dihydroxybiphenyl 1,2-Dioxygenase, domain 1"/>
    <property type="match status" value="1"/>
</dbReference>
<dbReference type="InterPro" id="IPR037523">
    <property type="entry name" value="VOC_core"/>
</dbReference>
<proteinExistence type="inferred from homology"/>
<dbReference type="PANTHER" id="PTHR43048">
    <property type="entry name" value="METHYLMALONYL-COA EPIMERASE"/>
    <property type="match status" value="1"/>
</dbReference>
<keyword evidence="2" id="KW-0479">Metal-binding</keyword>
<dbReference type="EMBL" id="BARU01030536">
    <property type="protein sequence ID" value="GAH64378.1"/>
    <property type="molecule type" value="Genomic_DNA"/>
</dbReference>
<evidence type="ECO:0000313" key="4">
    <source>
        <dbReference type="EMBL" id="GAH64378.1"/>
    </source>
</evidence>
<dbReference type="GO" id="GO:0046872">
    <property type="term" value="F:metal ion binding"/>
    <property type="evidence" value="ECO:0007669"/>
    <property type="project" value="UniProtKB-KW"/>
</dbReference>
<sequence>MLKRIDHVSIAVKNVDECVDFFQRMFNAKVGYRETSEKYQNKVAFLEIGDGLVELQQGLDPAAGVGKFVAQNGEGPHHICFEVENIREALSTLQRQGIELIDREPKPAAYKKEIAFVTKVNGILIQFCARVKQD</sequence>
<accession>X1J3L9</accession>
<name>X1J3L9_9ZZZZ</name>
<dbReference type="GO" id="GO:0004493">
    <property type="term" value="F:methylmalonyl-CoA epimerase activity"/>
    <property type="evidence" value="ECO:0007669"/>
    <property type="project" value="TreeGrafter"/>
</dbReference>
<dbReference type="InterPro" id="IPR017515">
    <property type="entry name" value="MeMalonyl-CoA_epimerase"/>
</dbReference>
<dbReference type="CDD" id="cd07249">
    <property type="entry name" value="MMCE"/>
    <property type="match status" value="1"/>
</dbReference>
<evidence type="ECO:0000256" key="2">
    <source>
        <dbReference type="ARBA" id="ARBA00022723"/>
    </source>
</evidence>
<comment type="caution">
    <text evidence="4">The sequence shown here is derived from an EMBL/GenBank/DDBJ whole genome shotgun (WGS) entry which is preliminary data.</text>
</comment>
<comment type="similarity">
    <text evidence="1">Belongs to the methylmalonyl-CoA epimerase family.</text>
</comment>
<evidence type="ECO:0000259" key="3">
    <source>
        <dbReference type="PROSITE" id="PS51819"/>
    </source>
</evidence>
<dbReference type="GO" id="GO:0046491">
    <property type="term" value="P:L-methylmalonyl-CoA metabolic process"/>
    <property type="evidence" value="ECO:0007669"/>
    <property type="project" value="TreeGrafter"/>
</dbReference>
<gene>
    <name evidence="4" type="ORF">S03H2_48436</name>
</gene>
<organism evidence="4">
    <name type="scientific">marine sediment metagenome</name>
    <dbReference type="NCBI Taxonomy" id="412755"/>
    <lineage>
        <taxon>unclassified sequences</taxon>
        <taxon>metagenomes</taxon>
        <taxon>ecological metagenomes</taxon>
    </lineage>
</organism>
<dbReference type="SUPFAM" id="SSF54593">
    <property type="entry name" value="Glyoxalase/Bleomycin resistance protein/Dihydroxybiphenyl dioxygenase"/>
    <property type="match status" value="1"/>
</dbReference>
<dbReference type="InterPro" id="IPR051785">
    <property type="entry name" value="MMCE/EMCE_epimerase"/>
</dbReference>
<dbReference type="InterPro" id="IPR029068">
    <property type="entry name" value="Glyas_Bleomycin-R_OHBP_Dase"/>
</dbReference>